<organism evidence="2 3">
    <name type="scientific">Caedimonas varicaedens</name>
    <dbReference type="NCBI Taxonomy" id="1629334"/>
    <lineage>
        <taxon>Bacteria</taxon>
        <taxon>Pseudomonadati</taxon>
        <taxon>Pseudomonadota</taxon>
        <taxon>Alphaproteobacteria</taxon>
        <taxon>Holosporales</taxon>
        <taxon>Caedimonadaceae</taxon>
        <taxon>Caedimonas</taxon>
    </lineage>
</organism>
<protein>
    <submittedName>
        <fullName evidence="2">Phytanoyl-CoA dioxygenase</fullName>
    </submittedName>
</protein>
<evidence type="ECO:0000313" key="3">
    <source>
        <dbReference type="Proteomes" id="UP000036771"/>
    </source>
</evidence>
<dbReference type="Gene3D" id="2.60.120.620">
    <property type="entry name" value="q2cbj1_9rhob like domain"/>
    <property type="match status" value="1"/>
</dbReference>
<dbReference type="OrthoDB" id="9791262at2"/>
<gene>
    <name evidence="2" type="ORF">Cva_00401</name>
</gene>
<dbReference type="EMBL" id="BBVC01000016">
    <property type="protein sequence ID" value="GAO97761.1"/>
    <property type="molecule type" value="Genomic_DNA"/>
</dbReference>
<dbReference type="InterPro" id="IPR008775">
    <property type="entry name" value="Phytyl_CoA_dOase-like"/>
</dbReference>
<keyword evidence="2" id="KW-0223">Dioxygenase</keyword>
<evidence type="ECO:0000313" key="2">
    <source>
        <dbReference type="EMBL" id="GAO97761.1"/>
    </source>
</evidence>
<sequence>MRSMLVVEQETDILYAFSEKKLDPLTEKEINLFFQEGYVIRRNVFESQEIENSAKCIDALVERAKILFKKLQDQDYFPTQPDECFLQDGTPFQVVNVMGSVGYHFDISENNGNTSTRIVIGKTTDGNMSIHRFIWAGGLEPPLLEGSRKFFKSVSQLLGCNKADWIINSIHSKIDSELKFDWHQDVKNRKHFDPDWEKWTNNGKGSYVVAITALTKADESNGGLWGVPGMSGDLYLENIKDFAILKEKAHLDKALPLNLNPGDTIWMHPYFVHGSCSNESGEPRILLINGFSYIDDETGLHANTKPYPGKGSAQEVTLKE</sequence>
<accession>A0A0K8MB71</accession>
<name>A0A0K8MB71_9PROT</name>
<keyword evidence="3" id="KW-1185">Reference proteome</keyword>
<dbReference type="PANTHER" id="PTHR20883:SF48">
    <property type="entry name" value="ECTOINE DIOXYGENASE"/>
    <property type="match status" value="1"/>
</dbReference>
<evidence type="ECO:0000256" key="1">
    <source>
        <dbReference type="ARBA" id="ARBA00001954"/>
    </source>
</evidence>
<comment type="cofactor">
    <cofactor evidence="1">
        <name>Fe(2+)</name>
        <dbReference type="ChEBI" id="CHEBI:29033"/>
    </cofactor>
</comment>
<dbReference type="Proteomes" id="UP000036771">
    <property type="component" value="Unassembled WGS sequence"/>
</dbReference>
<dbReference type="STRING" id="1629334.Cva_00401"/>
<proteinExistence type="predicted"/>
<dbReference type="GO" id="GO:0016706">
    <property type="term" value="F:2-oxoglutarate-dependent dioxygenase activity"/>
    <property type="evidence" value="ECO:0007669"/>
    <property type="project" value="UniProtKB-ARBA"/>
</dbReference>
<dbReference type="PANTHER" id="PTHR20883">
    <property type="entry name" value="PHYTANOYL-COA DIOXYGENASE DOMAIN CONTAINING 1"/>
    <property type="match status" value="1"/>
</dbReference>
<keyword evidence="2" id="KW-0560">Oxidoreductase</keyword>
<reference evidence="2 3" key="1">
    <citation type="submission" date="2015-03" db="EMBL/GenBank/DDBJ databases">
        <title>Caedibacter varicaedens, whole genome shotgun sequence.</title>
        <authorList>
            <person name="Suzuki H."/>
            <person name="Dapper A.L."/>
            <person name="Gibson A.K."/>
            <person name="Jackson C."/>
            <person name="Lee H."/>
            <person name="Pejaver V.R."/>
            <person name="Doak T."/>
            <person name="Lynch M."/>
        </authorList>
    </citation>
    <scope>NUCLEOTIDE SEQUENCE [LARGE SCALE GENOMIC DNA]</scope>
</reference>
<comment type="caution">
    <text evidence="2">The sequence shown here is derived from an EMBL/GenBank/DDBJ whole genome shotgun (WGS) entry which is preliminary data.</text>
</comment>
<dbReference type="GO" id="GO:0005506">
    <property type="term" value="F:iron ion binding"/>
    <property type="evidence" value="ECO:0007669"/>
    <property type="project" value="UniProtKB-ARBA"/>
</dbReference>
<dbReference type="SUPFAM" id="SSF51197">
    <property type="entry name" value="Clavaminate synthase-like"/>
    <property type="match status" value="1"/>
</dbReference>
<dbReference type="Pfam" id="PF05721">
    <property type="entry name" value="PhyH"/>
    <property type="match status" value="1"/>
</dbReference>
<dbReference type="AlphaFoldDB" id="A0A0K8MB71"/>